<evidence type="ECO:0000256" key="4">
    <source>
        <dbReference type="ARBA" id="ARBA00022692"/>
    </source>
</evidence>
<dbReference type="PROSITE" id="PS50893">
    <property type="entry name" value="ABC_TRANSPORTER_2"/>
    <property type="match status" value="1"/>
</dbReference>
<feature type="domain" description="ABC transporter" evidence="10">
    <location>
        <begin position="357"/>
        <end position="590"/>
    </location>
</feature>
<keyword evidence="2" id="KW-0813">Transport</keyword>
<dbReference type="PROSITE" id="PS00211">
    <property type="entry name" value="ABC_TRANSPORTER_1"/>
    <property type="match status" value="1"/>
</dbReference>
<dbReference type="PANTHER" id="PTHR43394">
    <property type="entry name" value="ATP-DEPENDENT PERMEASE MDL1, MITOCHONDRIAL"/>
    <property type="match status" value="1"/>
</dbReference>
<keyword evidence="7 9" id="KW-1133">Transmembrane helix</keyword>
<dbReference type="InterPro" id="IPR039421">
    <property type="entry name" value="Type_1_exporter"/>
</dbReference>
<dbReference type="FunFam" id="3.40.50.300:FF:000221">
    <property type="entry name" value="Multidrug ABC transporter ATP-binding protein"/>
    <property type="match status" value="1"/>
</dbReference>
<feature type="transmembrane region" description="Helical" evidence="9">
    <location>
        <begin position="20"/>
        <end position="38"/>
    </location>
</feature>
<dbReference type="SUPFAM" id="SSF52540">
    <property type="entry name" value="P-loop containing nucleoside triphosphate hydrolases"/>
    <property type="match status" value="1"/>
</dbReference>
<keyword evidence="4 9" id="KW-0812">Transmembrane</keyword>
<feature type="transmembrane region" description="Helical" evidence="9">
    <location>
        <begin position="78"/>
        <end position="96"/>
    </location>
</feature>
<dbReference type="InterPro" id="IPR003439">
    <property type="entry name" value="ABC_transporter-like_ATP-bd"/>
</dbReference>
<dbReference type="SUPFAM" id="SSF90123">
    <property type="entry name" value="ABC transporter transmembrane region"/>
    <property type="match status" value="1"/>
</dbReference>
<dbReference type="GO" id="GO:0015421">
    <property type="term" value="F:ABC-type oligopeptide transporter activity"/>
    <property type="evidence" value="ECO:0007669"/>
    <property type="project" value="TreeGrafter"/>
</dbReference>
<evidence type="ECO:0000256" key="6">
    <source>
        <dbReference type="ARBA" id="ARBA00022840"/>
    </source>
</evidence>
<comment type="subcellular location">
    <subcellularLocation>
        <location evidence="1">Cell membrane</location>
        <topology evidence="1">Multi-pass membrane protein</topology>
    </subcellularLocation>
</comment>
<dbReference type="InterPro" id="IPR027417">
    <property type="entry name" value="P-loop_NTPase"/>
</dbReference>
<feature type="transmembrane region" description="Helical" evidence="9">
    <location>
        <begin position="184"/>
        <end position="203"/>
    </location>
</feature>
<dbReference type="InterPro" id="IPR036640">
    <property type="entry name" value="ABC1_TM_sf"/>
</dbReference>
<dbReference type="PANTHER" id="PTHR43394:SF1">
    <property type="entry name" value="ATP-BINDING CASSETTE SUB-FAMILY B MEMBER 10, MITOCHONDRIAL"/>
    <property type="match status" value="1"/>
</dbReference>
<dbReference type="GO" id="GO:0016887">
    <property type="term" value="F:ATP hydrolysis activity"/>
    <property type="evidence" value="ECO:0007669"/>
    <property type="project" value="InterPro"/>
</dbReference>
<feature type="transmembrane region" description="Helical" evidence="9">
    <location>
        <begin position="158"/>
        <end position="178"/>
    </location>
</feature>
<keyword evidence="3" id="KW-1003">Cell membrane</keyword>
<feature type="transmembrane region" description="Helical" evidence="9">
    <location>
        <begin position="279"/>
        <end position="303"/>
    </location>
</feature>
<dbReference type="RefSeq" id="WP_177718846.1">
    <property type="nucleotide sequence ID" value="NZ_JACRSQ010000020.1"/>
</dbReference>
<evidence type="ECO:0000256" key="8">
    <source>
        <dbReference type="ARBA" id="ARBA00023136"/>
    </source>
</evidence>
<dbReference type="Proteomes" id="UP000657006">
    <property type="component" value="Unassembled WGS sequence"/>
</dbReference>
<reference evidence="12" key="1">
    <citation type="submission" date="2020-08" db="EMBL/GenBank/DDBJ databases">
        <title>Genome public.</title>
        <authorList>
            <person name="Liu C."/>
            <person name="Sun Q."/>
        </authorList>
    </citation>
    <scope>NUCLEOTIDE SEQUENCE</scope>
    <source>
        <strain evidence="12">NSJ-32</strain>
    </source>
</reference>
<sequence>MAKEQSKLSFLWRLTRGHRFKFLLALLFLFAASFAALIGPQVIRLFIDSVVGGMSPGLPAVVLPWFESAGGTEMLRQNLWLALIGIVAAGGLYMLFQYMYDVTAGDVGESVAKNTRESIYTHLVRLPYDYFVRTPSGDILQRCSSDIGEIQSLLSEDLMSIIGAVITIAVNLAIMIAIDPVLTVVSVALVPFMIILTSITKGVMARAFEKNKSCGDDLASFMHTYVQGIRVIKAFGRQAYENSRFQKLNQSLGDSVRDTEYASAYYWPFYLTLILGQTALVIIVGIFRVAGGLTSVGTVVAFISYSTATINQFRYFGYILISIAMAQVALGRLDDILGEEQEMPDGEDFEKALQGDIGFENVSFSYGERQILRNINLHVAPGETIGILGKAGSGKSTLMQLLVRLYDPTSGRITVDGHDLSTISRQYMRNNVGFVVQEPFLFSRTVADNIAMAQPDATEDEIRAAAEMASVDQDIQAFRDGYGTVVGERGMTVSGGQRQRIAIAQTLIRDCPILILDDSLSAVDADTDKRIRWALKRAAANKTVFVISHRINSLATCDRIFVLEDGEITAWGTHRELASREGLYRRIMEIQSADRDMVLEDVEKAHQEGGLA</sequence>
<keyword evidence="5" id="KW-0547">Nucleotide-binding</keyword>
<evidence type="ECO:0000313" key="13">
    <source>
        <dbReference type="Proteomes" id="UP000657006"/>
    </source>
</evidence>
<name>A0A926I2J3_9FIRM</name>
<evidence type="ECO:0000256" key="7">
    <source>
        <dbReference type="ARBA" id="ARBA00022989"/>
    </source>
</evidence>
<feature type="domain" description="ABC transmembrane type-1" evidence="11">
    <location>
        <begin position="23"/>
        <end position="325"/>
    </location>
</feature>
<evidence type="ECO:0000259" key="11">
    <source>
        <dbReference type="PROSITE" id="PS50929"/>
    </source>
</evidence>
<gene>
    <name evidence="12" type="ORF">H8730_12635</name>
</gene>
<dbReference type="Gene3D" id="1.20.1560.10">
    <property type="entry name" value="ABC transporter type 1, transmembrane domain"/>
    <property type="match status" value="1"/>
</dbReference>
<dbReference type="InterPro" id="IPR003593">
    <property type="entry name" value="AAA+_ATPase"/>
</dbReference>
<proteinExistence type="predicted"/>
<keyword evidence="8 9" id="KW-0472">Membrane</keyword>
<evidence type="ECO:0000256" key="2">
    <source>
        <dbReference type="ARBA" id="ARBA00022448"/>
    </source>
</evidence>
<dbReference type="Pfam" id="PF00005">
    <property type="entry name" value="ABC_tran"/>
    <property type="match status" value="1"/>
</dbReference>
<dbReference type="SMART" id="SM00382">
    <property type="entry name" value="AAA"/>
    <property type="match status" value="1"/>
</dbReference>
<evidence type="ECO:0000259" key="10">
    <source>
        <dbReference type="PROSITE" id="PS50893"/>
    </source>
</evidence>
<protein>
    <submittedName>
        <fullName evidence="12">ABC transporter ATP-binding protein</fullName>
    </submittedName>
</protein>
<dbReference type="EMBL" id="JACRSQ010000020">
    <property type="protein sequence ID" value="MBC8544385.1"/>
    <property type="molecule type" value="Genomic_DNA"/>
</dbReference>
<evidence type="ECO:0000313" key="12">
    <source>
        <dbReference type="EMBL" id="MBC8544385.1"/>
    </source>
</evidence>
<evidence type="ECO:0000256" key="1">
    <source>
        <dbReference type="ARBA" id="ARBA00004651"/>
    </source>
</evidence>
<accession>A0A926I2J3</accession>
<evidence type="ECO:0000256" key="5">
    <source>
        <dbReference type="ARBA" id="ARBA00022741"/>
    </source>
</evidence>
<keyword evidence="13" id="KW-1185">Reference proteome</keyword>
<dbReference type="PROSITE" id="PS50929">
    <property type="entry name" value="ABC_TM1F"/>
    <property type="match status" value="1"/>
</dbReference>
<evidence type="ECO:0000256" key="3">
    <source>
        <dbReference type="ARBA" id="ARBA00022475"/>
    </source>
</evidence>
<keyword evidence="6 12" id="KW-0067">ATP-binding</keyword>
<evidence type="ECO:0000256" key="9">
    <source>
        <dbReference type="SAM" id="Phobius"/>
    </source>
</evidence>
<dbReference type="InterPro" id="IPR017871">
    <property type="entry name" value="ABC_transporter-like_CS"/>
</dbReference>
<dbReference type="InterPro" id="IPR011527">
    <property type="entry name" value="ABC1_TM_dom"/>
</dbReference>
<dbReference type="GO" id="GO:0005886">
    <property type="term" value="C:plasma membrane"/>
    <property type="evidence" value="ECO:0007669"/>
    <property type="project" value="UniProtKB-SubCell"/>
</dbReference>
<comment type="caution">
    <text evidence="12">The sequence shown here is derived from an EMBL/GenBank/DDBJ whole genome shotgun (WGS) entry which is preliminary data.</text>
</comment>
<dbReference type="Pfam" id="PF00664">
    <property type="entry name" value="ABC_membrane"/>
    <property type="match status" value="1"/>
</dbReference>
<dbReference type="AlphaFoldDB" id="A0A926I2J3"/>
<dbReference type="Gene3D" id="3.40.50.300">
    <property type="entry name" value="P-loop containing nucleotide triphosphate hydrolases"/>
    <property type="match status" value="1"/>
</dbReference>
<dbReference type="GO" id="GO:0005524">
    <property type="term" value="F:ATP binding"/>
    <property type="evidence" value="ECO:0007669"/>
    <property type="project" value="UniProtKB-KW"/>
</dbReference>
<feature type="transmembrane region" description="Helical" evidence="9">
    <location>
        <begin position="45"/>
        <end position="66"/>
    </location>
</feature>
<organism evidence="12 13">
    <name type="scientific">Bianquea renquensis</name>
    <dbReference type="NCBI Taxonomy" id="2763661"/>
    <lineage>
        <taxon>Bacteria</taxon>
        <taxon>Bacillati</taxon>
        <taxon>Bacillota</taxon>
        <taxon>Clostridia</taxon>
        <taxon>Eubacteriales</taxon>
        <taxon>Bianqueaceae</taxon>
        <taxon>Bianquea</taxon>
    </lineage>
</organism>